<dbReference type="HOGENOM" id="CLU_958838_0_0_6"/>
<dbReference type="STRING" id="631362.Thi970DRAFT_00697"/>
<keyword evidence="3" id="KW-1185">Reference proteome</keyword>
<proteinExistence type="predicted"/>
<feature type="transmembrane region" description="Helical" evidence="1">
    <location>
        <begin position="111"/>
        <end position="129"/>
    </location>
</feature>
<protein>
    <submittedName>
        <fullName evidence="2">Uncharacterized protein</fullName>
    </submittedName>
</protein>
<dbReference type="RefSeq" id="WP_009147131.1">
    <property type="nucleotide sequence ID" value="NZ_CP121471.1"/>
</dbReference>
<feature type="transmembrane region" description="Helical" evidence="1">
    <location>
        <begin position="161"/>
        <end position="180"/>
    </location>
</feature>
<keyword evidence="1" id="KW-0472">Membrane</keyword>
<organism evidence="2 3">
    <name type="scientific">Thiorhodovibrio frisius</name>
    <dbReference type="NCBI Taxonomy" id="631362"/>
    <lineage>
        <taxon>Bacteria</taxon>
        <taxon>Pseudomonadati</taxon>
        <taxon>Pseudomonadota</taxon>
        <taxon>Gammaproteobacteria</taxon>
        <taxon>Chromatiales</taxon>
        <taxon>Chromatiaceae</taxon>
        <taxon>Thiorhodovibrio</taxon>
    </lineage>
</organism>
<keyword evidence="1" id="KW-1133">Transmembrane helix</keyword>
<dbReference type="AlphaFoldDB" id="H8YX70"/>
<feature type="transmembrane region" description="Helical" evidence="1">
    <location>
        <begin position="41"/>
        <end position="64"/>
    </location>
</feature>
<evidence type="ECO:0000256" key="1">
    <source>
        <dbReference type="SAM" id="Phobius"/>
    </source>
</evidence>
<dbReference type="OrthoDB" id="6636278at2"/>
<dbReference type="Proteomes" id="UP000002964">
    <property type="component" value="Unassembled WGS sequence"/>
</dbReference>
<name>H8YX70_9GAMM</name>
<feature type="transmembrane region" description="Helical" evidence="1">
    <location>
        <begin position="136"/>
        <end position="155"/>
    </location>
</feature>
<reference evidence="3" key="1">
    <citation type="submission" date="2011-06" db="EMBL/GenBank/DDBJ databases">
        <authorList>
            <consortium name="US DOE Joint Genome Institute (JGI-PGF)"/>
            <person name="Lucas S."/>
            <person name="Han J."/>
            <person name="Lapidus A."/>
            <person name="Cheng J.-F."/>
            <person name="Goodwin L."/>
            <person name="Pitluck S."/>
            <person name="Peters L."/>
            <person name="Land M.L."/>
            <person name="Hauser L."/>
            <person name="Vogl K."/>
            <person name="Liu Z."/>
            <person name="Overmann J."/>
            <person name="Frigaard N.-U."/>
            <person name="Bryant D.A."/>
            <person name="Woyke T.J."/>
        </authorList>
    </citation>
    <scope>NUCLEOTIDE SEQUENCE [LARGE SCALE GENOMIC DNA]</scope>
    <source>
        <strain evidence="3">970</strain>
    </source>
</reference>
<sequence length="281" mass="29315">MKILLSSKYVYFAGFGAIGGLLSGIIYGVSDLDNSSEWASWIIGTGFDGLFIAALLAVGQARYVGKSFDSKSFWKALLVGAIGGMIGGFIALMIGFPIAESLGGGTDAGRFLGWTLGGAAVGFAVSWVVPNLKRVTASLAGAAGGFFGCALMYLVSALVAATATTGAVIGLVIAFAEAAFRHAWLEVTIRPSGLSLEKERTITVSLGDKPVLFGCGADADVKLAEMPNAQPQYAKVFLSGRTVTLLDLATEKKRELAVDEGFDLANARLVVRTKSVWMKPA</sequence>
<accession>H8YX70</accession>
<feature type="transmembrane region" description="Helical" evidence="1">
    <location>
        <begin position="76"/>
        <end position="99"/>
    </location>
</feature>
<dbReference type="EMBL" id="JH603168">
    <property type="protein sequence ID" value="EIC23046.1"/>
    <property type="molecule type" value="Genomic_DNA"/>
</dbReference>
<gene>
    <name evidence="2" type="ORF">Thi970DRAFT_00697</name>
</gene>
<feature type="transmembrane region" description="Helical" evidence="1">
    <location>
        <begin position="9"/>
        <end position="29"/>
    </location>
</feature>
<reference evidence="2 3" key="2">
    <citation type="submission" date="2011-11" db="EMBL/GenBank/DDBJ databases">
        <authorList>
            <consortium name="US DOE Joint Genome Institute"/>
            <person name="Lucas S."/>
            <person name="Han J."/>
            <person name="Lapidus A."/>
            <person name="Cheng J.-F."/>
            <person name="Goodwin L."/>
            <person name="Pitluck S."/>
            <person name="Peters L."/>
            <person name="Ovchinnikova G."/>
            <person name="Zhang X."/>
            <person name="Detter J.C."/>
            <person name="Han C."/>
            <person name="Tapia R."/>
            <person name="Land M."/>
            <person name="Hauser L."/>
            <person name="Kyrpides N."/>
            <person name="Ivanova N."/>
            <person name="Pagani I."/>
            <person name="Vogl K."/>
            <person name="Liu Z."/>
            <person name="Overmann J."/>
            <person name="Frigaard N.-U."/>
            <person name="Bryant D."/>
            <person name="Woyke T."/>
        </authorList>
    </citation>
    <scope>NUCLEOTIDE SEQUENCE [LARGE SCALE GENOMIC DNA]</scope>
    <source>
        <strain evidence="2 3">970</strain>
    </source>
</reference>
<evidence type="ECO:0000313" key="2">
    <source>
        <dbReference type="EMBL" id="EIC23046.1"/>
    </source>
</evidence>
<keyword evidence="1" id="KW-0812">Transmembrane</keyword>
<evidence type="ECO:0000313" key="3">
    <source>
        <dbReference type="Proteomes" id="UP000002964"/>
    </source>
</evidence>
<dbReference type="eggNOG" id="COG2304">
    <property type="taxonomic scope" value="Bacteria"/>
</dbReference>